<protein>
    <submittedName>
        <fullName evidence="1">Uncharacterized protein</fullName>
    </submittedName>
</protein>
<evidence type="ECO:0000313" key="2">
    <source>
        <dbReference type="Proteomes" id="UP000422648"/>
    </source>
</evidence>
<dbReference type="EMBL" id="AP019524">
    <property type="protein sequence ID" value="BBI90586.1"/>
    <property type="molecule type" value="Genomic_DNA"/>
</dbReference>
<sequence>MGFHVMYKITKHSSKSILYIPIRNKEKIEISENLERLKK</sequence>
<accession>A0A5S9HXA6</accession>
<organism evidence="1 2">
    <name type="scientific">Tenacibaculum phage PTm1</name>
    <dbReference type="NCBI Taxonomy" id="2547425"/>
    <lineage>
        <taxon>Viruses</taxon>
        <taxon>Duplodnaviria</taxon>
        <taxon>Heunggongvirae</taxon>
        <taxon>Uroviricota</taxon>
        <taxon>Caudoviricetes</taxon>
        <taxon>Shirahamavirus</taxon>
        <taxon>Shirahamavirus PTm1</taxon>
    </lineage>
</organism>
<dbReference type="GeneID" id="55802999"/>
<reference evidence="1 2" key="1">
    <citation type="journal article" date="2019" name="Arch. Virol.">
        <title>A novel jumbo Tenacibaculum maritimum lytic phage with head-fiber-like appendages.</title>
        <authorList>
            <person name="Kawato Y."/>
            <person name="Istiqomah I."/>
            <person name="Gaafar A.Y."/>
            <person name="Hanaoka M."/>
            <person name="Ishimaru K."/>
            <person name="Yasuike M."/>
            <person name="Nishiki I."/>
            <person name="Nakamura Y."/>
            <person name="Fujiwara A."/>
            <person name="Nakai T."/>
        </authorList>
    </citation>
    <scope>NUCLEOTIDE SEQUENCE [LARGE SCALE GENOMIC DNA]</scope>
    <source>
        <strain evidence="1 2">PTm1</strain>
    </source>
</reference>
<proteinExistence type="predicted"/>
<dbReference type="Proteomes" id="UP000422648">
    <property type="component" value="Segment"/>
</dbReference>
<dbReference type="RefSeq" id="YP_009873878.1">
    <property type="nucleotide sequence ID" value="NC_049340.1"/>
</dbReference>
<dbReference type="KEGG" id="vg:55802999"/>
<evidence type="ECO:0000313" key="1">
    <source>
        <dbReference type="EMBL" id="BBI90586.1"/>
    </source>
</evidence>
<keyword evidence="2" id="KW-1185">Reference proteome</keyword>
<name>A0A5S9HXA6_9CAUD</name>